<organism evidence="1">
    <name type="scientific">hydrothermal vent metagenome</name>
    <dbReference type="NCBI Taxonomy" id="652676"/>
    <lineage>
        <taxon>unclassified sequences</taxon>
        <taxon>metagenomes</taxon>
        <taxon>ecological metagenomes</taxon>
    </lineage>
</organism>
<protein>
    <submittedName>
        <fullName evidence="1">Uncharacterized protein</fullName>
    </submittedName>
</protein>
<accession>A0A3B0ZAJ8</accession>
<dbReference type="EMBL" id="UOFO01000048">
    <property type="protein sequence ID" value="VAW84562.1"/>
    <property type="molecule type" value="Genomic_DNA"/>
</dbReference>
<name>A0A3B0ZAJ8_9ZZZZ</name>
<reference evidence="1" key="1">
    <citation type="submission" date="2018-06" db="EMBL/GenBank/DDBJ databases">
        <authorList>
            <person name="Zhirakovskaya E."/>
        </authorList>
    </citation>
    <scope>NUCLEOTIDE SEQUENCE</scope>
</reference>
<evidence type="ECO:0000313" key="1">
    <source>
        <dbReference type="EMBL" id="VAW84562.1"/>
    </source>
</evidence>
<proteinExistence type="predicted"/>
<sequence>MTLKNNFSKQLIVFFSVTAFFIHHSSTLAGEWSGNISAEIKAFKHKPLQESQYQYYSSLAFEPKYQATWDNGQQIFDFEIFSRLNAQDSDRNSVDIRELSWIYAQEKWEFRFGIRKVFWGVTESQHLVDIINQSDFAERFDSEAKLGQPMINFAWIKNWGTTDFFILPYFRERKFPSDEARLNFPLSVATDSVQYEASGEEKHIDTAIRWSHYIGDWDMGLSHFYGTSREPRFRPQLIDGTQQLVPIYDLINQTGIDIQATLENWLWKFEGIYRSGMDKDFFATVAGLEYSFFDIAASGTDIGIVVEYLYNDKENASTTPFQNDTMVGIRLAFNDEQSTDALIGAIIDNDGNGIILSLEANRRIASNWKISIDASLFTQTNNKDAIDIYAREDYIQVELGYYY</sequence>
<dbReference type="AlphaFoldDB" id="A0A3B0ZAJ8"/>
<gene>
    <name evidence="1" type="ORF">MNBD_GAMMA16-511</name>
</gene>